<protein>
    <submittedName>
        <fullName evidence="2">Uncharacterized protein</fullName>
    </submittedName>
</protein>
<proteinExistence type="predicted"/>
<evidence type="ECO:0000313" key="2">
    <source>
        <dbReference type="EMBL" id="KAJ7779953.1"/>
    </source>
</evidence>
<reference evidence="2" key="1">
    <citation type="submission" date="2023-03" db="EMBL/GenBank/DDBJ databases">
        <title>Massive genome expansion in bonnet fungi (Mycena s.s.) driven by repeated elements and novel gene families across ecological guilds.</title>
        <authorList>
            <consortium name="Lawrence Berkeley National Laboratory"/>
            <person name="Harder C.B."/>
            <person name="Miyauchi S."/>
            <person name="Viragh M."/>
            <person name="Kuo A."/>
            <person name="Thoen E."/>
            <person name="Andreopoulos B."/>
            <person name="Lu D."/>
            <person name="Skrede I."/>
            <person name="Drula E."/>
            <person name="Henrissat B."/>
            <person name="Morin E."/>
            <person name="Kohler A."/>
            <person name="Barry K."/>
            <person name="LaButti K."/>
            <person name="Morin E."/>
            <person name="Salamov A."/>
            <person name="Lipzen A."/>
            <person name="Mereny Z."/>
            <person name="Hegedus B."/>
            <person name="Baldrian P."/>
            <person name="Stursova M."/>
            <person name="Weitz H."/>
            <person name="Taylor A."/>
            <person name="Grigoriev I.V."/>
            <person name="Nagy L.G."/>
            <person name="Martin F."/>
            <person name="Kauserud H."/>
        </authorList>
    </citation>
    <scope>NUCLEOTIDE SEQUENCE</scope>
    <source>
        <strain evidence="2">CBHHK182m</strain>
    </source>
</reference>
<evidence type="ECO:0000256" key="1">
    <source>
        <dbReference type="SAM" id="MobiDB-lite"/>
    </source>
</evidence>
<feature type="region of interest" description="Disordered" evidence="1">
    <location>
        <begin position="85"/>
        <end position="157"/>
    </location>
</feature>
<evidence type="ECO:0000313" key="3">
    <source>
        <dbReference type="Proteomes" id="UP001215598"/>
    </source>
</evidence>
<name>A0AAD7NY16_9AGAR</name>
<feature type="non-terminal residue" evidence="2">
    <location>
        <position position="1"/>
    </location>
</feature>
<keyword evidence="3" id="KW-1185">Reference proteome</keyword>
<dbReference type="Proteomes" id="UP001215598">
    <property type="component" value="Unassembled WGS sequence"/>
</dbReference>
<feature type="compositionally biased region" description="Basic and acidic residues" evidence="1">
    <location>
        <begin position="110"/>
        <end position="119"/>
    </location>
</feature>
<dbReference type="EMBL" id="JARKIB010000005">
    <property type="protein sequence ID" value="KAJ7779953.1"/>
    <property type="molecule type" value="Genomic_DNA"/>
</dbReference>
<sequence length="157" mass="16472">THCPRPFPPSSTDCIVRKDIALGASDLEGGGCGSIKHLGSGPRCRGTDFLGGLGLEREYVGLRADGSGQHLAAVELTVQGKPAKVLGPPDVRGRGEKFHGSFDSGIGGAGDREAAEVLKRAGVLPPRRCRGSDSSRHQGGKESKIQLHGRGLNERRE</sequence>
<dbReference type="AlphaFoldDB" id="A0AAD7NY16"/>
<comment type="caution">
    <text evidence="2">The sequence shown here is derived from an EMBL/GenBank/DDBJ whole genome shotgun (WGS) entry which is preliminary data.</text>
</comment>
<accession>A0AAD7NY16</accession>
<gene>
    <name evidence="2" type="ORF">B0H16DRAFT_1500308</name>
</gene>
<organism evidence="2 3">
    <name type="scientific">Mycena metata</name>
    <dbReference type="NCBI Taxonomy" id="1033252"/>
    <lineage>
        <taxon>Eukaryota</taxon>
        <taxon>Fungi</taxon>
        <taxon>Dikarya</taxon>
        <taxon>Basidiomycota</taxon>
        <taxon>Agaricomycotina</taxon>
        <taxon>Agaricomycetes</taxon>
        <taxon>Agaricomycetidae</taxon>
        <taxon>Agaricales</taxon>
        <taxon>Marasmiineae</taxon>
        <taxon>Mycenaceae</taxon>
        <taxon>Mycena</taxon>
    </lineage>
</organism>
<feature type="compositionally biased region" description="Basic and acidic residues" evidence="1">
    <location>
        <begin position="130"/>
        <end position="157"/>
    </location>
</feature>
<feature type="compositionally biased region" description="Basic and acidic residues" evidence="1">
    <location>
        <begin position="91"/>
        <end position="100"/>
    </location>
</feature>